<feature type="domain" description="Bacterial type II secretion system protein E" evidence="2">
    <location>
        <begin position="198"/>
        <end position="212"/>
    </location>
</feature>
<dbReference type="Gene3D" id="3.40.50.300">
    <property type="entry name" value="P-loop containing nucleotide triphosphate hydrolases"/>
    <property type="match status" value="1"/>
</dbReference>
<comment type="similarity">
    <text evidence="1">Belongs to the GSP E family.</text>
</comment>
<evidence type="ECO:0000259" key="2">
    <source>
        <dbReference type="PROSITE" id="PS00662"/>
    </source>
</evidence>
<dbReference type="EMBL" id="QZKU01000113">
    <property type="protein sequence ID" value="RJP17639.1"/>
    <property type="molecule type" value="Genomic_DNA"/>
</dbReference>
<dbReference type="Pfam" id="PF00437">
    <property type="entry name" value="T2SSE"/>
    <property type="match status" value="1"/>
</dbReference>
<proteinExistence type="inferred from homology"/>
<dbReference type="InterPro" id="IPR050921">
    <property type="entry name" value="T4SS_GSP_E_ATPase"/>
</dbReference>
<sequence length="351" mass="38976">MAEIDRFLEFLVEKDGSDLMLMSGSRAVVRVHGELMPITFGNNCDVMTDDILRPLVYEILTNRQIRSLEDEGELDLAYELPGVSRFRSNVYMQSHGIAIAFRAIPSKIRTLEELGFPEGVKKLASMQRGFILVCGPSGSGKTTTLASMVDYVNKTRHCHIITIEEPIEYLHKNINSIITQRQVGPHTDSFSSALRVAVRQDPDVIMVGEMRDLETISTALTTAETGALVFGTLHTDNAAKTINRIVNVFPFEQRSQVRTLLSETLTGVVAQQLLTRADGSGMVAAAEILIGIPAISNAIREGKIEQMISIMETGRRYGMQILDEHLLELVQSCTITPEAARKKARNKRLFQ</sequence>
<protein>
    <submittedName>
        <fullName evidence="3">Type IV pilus twitching motility protein PilT</fullName>
    </submittedName>
</protein>
<organism evidence="3 4">
    <name type="scientific">Abyssobacteria bacterium (strain SURF_5)</name>
    <dbReference type="NCBI Taxonomy" id="2093360"/>
    <lineage>
        <taxon>Bacteria</taxon>
        <taxon>Pseudomonadati</taxon>
        <taxon>Candidatus Hydrogenedentota</taxon>
        <taxon>Candidatus Abyssobacteria</taxon>
    </lineage>
</organism>
<dbReference type="GO" id="GO:0005524">
    <property type="term" value="F:ATP binding"/>
    <property type="evidence" value="ECO:0007669"/>
    <property type="project" value="InterPro"/>
</dbReference>
<reference evidence="3 4" key="1">
    <citation type="journal article" date="2017" name="ISME J.">
        <title>Energy and carbon metabolisms in a deep terrestrial subsurface fluid microbial community.</title>
        <authorList>
            <person name="Momper L."/>
            <person name="Jungbluth S.P."/>
            <person name="Lee M.D."/>
            <person name="Amend J.P."/>
        </authorList>
    </citation>
    <scope>NUCLEOTIDE SEQUENCE [LARGE SCALE GENOMIC DNA]</scope>
    <source>
        <strain evidence="3">SURF_5</strain>
    </source>
</reference>
<dbReference type="Proteomes" id="UP000265882">
    <property type="component" value="Unassembled WGS sequence"/>
</dbReference>
<accession>A0A3A4NDI4</accession>
<dbReference type="InterPro" id="IPR003593">
    <property type="entry name" value="AAA+_ATPase"/>
</dbReference>
<dbReference type="InterPro" id="IPR027417">
    <property type="entry name" value="P-loop_NTPase"/>
</dbReference>
<dbReference type="InterPro" id="IPR001482">
    <property type="entry name" value="T2SS/T4SS_dom"/>
</dbReference>
<dbReference type="SMART" id="SM00382">
    <property type="entry name" value="AAA"/>
    <property type="match status" value="1"/>
</dbReference>
<dbReference type="PANTHER" id="PTHR30486">
    <property type="entry name" value="TWITCHING MOTILITY PROTEIN PILT"/>
    <property type="match status" value="1"/>
</dbReference>
<gene>
    <name evidence="3" type="ORF">C4520_16050</name>
</gene>
<dbReference type="PANTHER" id="PTHR30486:SF6">
    <property type="entry name" value="TYPE IV PILUS RETRACTATION ATPASE PILT"/>
    <property type="match status" value="1"/>
</dbReference>
<dbReference type="Gene3D" id="3.30.450.90">
    <property type="match status" value="1"/>
</dbReference>
<dbReference type="CDD" id="cd01131">
    <property type="entry name" value="PilT"/>
    <property type="match status" value="1"/>
</dbReference>
<comment type="caution">
    <text evidence="3">The sequence shown here is derived from an EMBL/GenBank/DDBJ whole genome shotgun (WGS) entry which is preliminary data.</text>
</comment>
<name>A0A3A4NDI4_ABYX5</name>
<dbReference type="InterPro" id="IPR006321">
    <property type="entry name" value="PilT/PilU"/>
</dbReference>
<dbReference type="NCBIfam" id="TIGR01420">
    <property type="entry name" value="pilT_fam"/>
    <property type="match status" value="1"/>
</dbReference>
<evidence type="ECO:0000256" key="1">
    <source>
        <dbReference type="ARBA" id="ARBA00006611"/>
    </source>
</evidence>
<dbReference type="AlphaFoldDB" id="A0A3A4NDI4"/>
<dbReference type="GO" id="GO:0016887">
    <property type="term" value="F:ATP hydrolysis activity"/>
    <property type="evidence" value="ECO:0007669"/>
    <property type="project" value="InterPro"/>
</dbReference>
<dbReference type="SUPFAM" id="SSF52540">
    <property type="entry name" value="P-loop containing nucleoside triphosphate hydrolases"/>
    <property type="match status" value="1"/>
</dbReference>
<evidence type="ECO:0000313" key="4">
    <source>
        <dbReference type="Proteomes" id="UP000265882"/>
    </source>
</evidence>
<evidence type="ECO:0000313" key="3">
    <source>
        <dbReference type="EMBL" id="RJP17639.1"/>
    </source>
</evidence>
<dbReference type="PROSITE" id="PS00662">
    <property type="entry name" value="T2SP_E"/>
    <property type="match status" value="1"/>
</dbReference>